<dbReference type="RefSeq" id="WP_112437841.1">
    <property type="nucleotide sequence ID" value="NZ_CP030073.1"/>
</dbReference>
<evidence type="ECO:0000313" key="2">
    <source>
        <dbReference type="Proteomes" id="UP000249616"/>
    </source>
</evidence>
<organism evidence="1 2">
    <name type="scientific">Streptomyces cadmiisoli</name>
    <dbReference type="NCBI Taxonomy" id="2184053"/>
    <lineage>
        <taxon>Bacteria</taxon>
        <taxon>Bacillati</taxon>
        <taxon>Actinomycetota</taxon>
        <taxon>Actinomycetes</taxon>
        <taxon>Kitasatosporales</taxon>
        <taxon>Streptomycetaceae</taxon>
        <taxon>Streptomyces</taxon>
        <taxon>Streptomyces aurantiacus group</taxon>
    </lineage>
</organism>
<evidence type="ECO:0000313" key="1">
    <source>
        <dbReference type="EMBL" id="AWW35687.1"/>
    </source>
</evidence>
<protein>
    <submittedName>
        <fullName evidence="1">Uncharacterized protein</fullName>
    </submittedName>
</protein>
<keyword evidence="2" id="KW-1185">Reference proteome</keyword>
<dbReference type="Proteomes" id="UP000249616">
    <property type="component" value="Chromosome"/>
</dbReference>
<dbReference type="EMBL" id="CP030073">
    <property type="protein sequence ID" value="AWW35687.1"/>
    <property type="molecule type" value="Genomic_DNA"/>
</dbReference>
<sequence>MSESELKRVLHPYLRKETVKVALSVYLGAGWRRAVLGVTERRVLLVKSAYWSVRDKGLLWADPLDEVALGDRPRELHMQGMYTGNTYVRVRRADGSTFRLNPRTNFMGGGDGTRRSVDRLYASVEGRF</sequence>
<reference evidence="1 2" key="1">
    <citation type="journal article" date="2019" name="Int. J. Syst. Evol. Microbiol.">
        <title>Streptomyces cadmiisoli sp. nov., a novel actinomycete isolated from cadmium-contaminated soil.</title>
        <authorList>
            <person name="Li K."/>
            <person name="Tang X."/>
            <person name="Zhao J."/>
            <person name="Guo Y."/>
            <person name="Tang Y."/>
            <person name="Gao J."/>
        </authorList>
    </citation>
    <scope>NUCLEOTIDE SEQUENCE [LARGE SCALE GENOMIC DNA]</scope>
    <source>
        <strain evidence="1 2">ZFG47</strain>
    </source>
</reference>
<proteinExistence type="predicted"/>
<dbReference type="KEGG" id="scad:DN051_02615"/>
<name>A0A2Z4ISE1_9ACTN</name>
<accession>A0A2Z4ISE1</accession>
<gene>
    <name evidence="1" type="ORF">DN051_02615</name>
</gene>
<dbReference type="AlphaFoldDB" id="A0A2Z4ISE1"/>